<proteinExistence type="predicted"/>
<dbReference type="EMBL" id="VSSQ01135558">
    <property type="protein sequence ID" value="MPN60381.1"/>
    <property type="molecule type" value="Genomic_DNA"/>
</dbReference>
<comment type="caution">
    <text evidence="1">The sequence shown here is derived from an EMBL/GenBank/DDBJ whole genome shotgun (WGS) entry which is preliminary data.</text>
</comment>
<evidence type="ECO:0000313" key="1">
    <source>
        <dbReference type="EMBL" id="MPN60381.1"/>
    </source>
</evidence>
<organism evidence="1">
    <name type="scientific">bioreactor metagenome</name>
    <dbReference type="NCBI Taxonomy" id="1076179"/>
    <lineage>
        <taxon>unclassified sequences</taxon>
        <taxon>metagenomes</taxon>
        <taxon>ecological metagenomes</taxon>
    </lineage>
</organism>
<gene>
    <name evidence="1" type="ORF">SDC9_208109</name>
</gene>
<dbReference type="AlphaFoldDB" id="A0A645J9T7"/>
<sequence length="77" mass="8585">MVNTALPIWVGHIGKDEQIVSLGFGFFFDAKQKGVIEIVMFKGEDRFVCEDPDQFVFSASQNPCRRVGNISQLSDSS</sequence>
<reference evidence="1" key="1">
    <citation type="submission" date="2019-08" db="EMBL/GenBank/DDBJ databases">
        <authorList>
            <person name="Kucharzyk K."/>
            <person name="Murdoch R.W."/>
            <person name="Higgins S."/>
            <person name="Loffler F."/>
        </authorList>
    </citation>
    <scope>NUCLEOTIDE SEQUENCE</scope>
</reference>
<protein>
    <submittedName>
        <fullName evidence="1">Uncharacterized protein</fullName>
    </submittedName>
</protein>
<accession>A0A645J9T7</accession>
<name>A0A645J9T7_9ZZZZ</name>